<dbReference type="Gene3D" id="3.30.70.330">
    <property type="match status" value="1"/>
</dbReference>
<feature type="compositionally biased region" description="Acidic residues" evidence="2">
    <location>
        <begin position="112"/>
        <end position="122"/>
    </location>
</feature>
<dbReference type="InterPro" id="IPR040052">
    <property type="entry name" value="RBM17"/>
</dbReference>
<feature type="compositionally biased region" description="Low complexity" evidence="2">
    <location>
        <begin position="71"/>
        <end position="106"/>
    </location>
</feature>
<dbReference type="PROSITE" id="PS50102">
    <property type="entry name" value="RRM"/>
    <property type="match status" value="1"/>
</dbReference>
<reference evidence="5 6" key="1">
    <citation type="submission" date="2024-01" db="EMBL/GenBank/DDBJ databases">
        <authorList>
            <person name="Allen C."/>
            <person name="Tagirdzhanova G."/>
        </authorList>
    </citation>
    <scope>NUCLEOTIDE SEQUENCE [LARGE SCALE GENOMIC DNA]</scope>
</reference>
<protein>
    <recommendedName>
        <fullName evidence="7">G-patch domain-containing protein</fullName>
    </recommendedName>
</protein>
<evidence type="ECO:0000256" key="2">
    <source>
        <dbReference type="SAM" id="MobiDB-lite"/>
    </source>
</evidence>
<dbReference type="PANTHER" id="PTHR13288:SF8">
    <property type="entry name" value="SPLICING FACTOR 45"/>
    <property type="match status" value="1"/>
</dbReference>
<dbReference type="Proteomes" id="UP001642482">
    <property type="component" value="Unassembled WGS sequence"/>
</dbReference>
<dbReference type="PANTHER" id="PTHR13288">
    <property type="entry name" value="SPLICING FACTOR 45 SPF45"/>
    <property type="match status" value="1"/>
</dbReference>
<feature type="compositionally biased region" description="Low complexity" evidence="2">
    <location>
        <begin position="33"/>
        <end position="46"/>
    </location>
</feature>
<dbReference type="InterPro" id="IPR035979">
    <property type="entry name" value="RBD_domain_sf"/>
</dbReference>
<dbReference type="SMART" id="SM00443">
    <property type="entry name" value="G_patch"/>
    <property type="match status" value="1"/>
</dbReference>
<organism evidence="5 6">
    <name type="scientific">Sporothrix eucalyptigena</name>
    <dbReference type="NCBI Taxonomy" id="1812306"/>
    <lineage>
        <taxon>Eukaryota</taxon>
        <taxon>Fungi</taxon>
        <taxon>Dikarya</taxon>
        <taxon>Ascomycota</taxon>
        <taxon>Pezizomycotina</taxon>
        <taxon>Sordariomycetes</taxon>
        <taxon>Sordariomycetidae</taxon>
        <taxon>Ophiostomatales</taxon>
        <taxon>Ophiostomataceae</taxon>
        <taxon>Sporothrix</taxon>
    </lineage>
</organism>
<comment type="caution">
    <text evidence="5">The sequence shown here is derived from an EMBL/GenBank/DDBJ whole genome shotgun (WGS) entry which is preliminary data.</text>
</comment>
<feature type="region of interest" description="Disordered" evidence="2">
    <location>
        <begin position="197"/>
        <end position="310"/>
    </location>
</feature>
<dbReference type="EMBL" id="CAWUHD010000002">
    <property type="protein sequence ID" value="CAK7209408.1"/>
    <property type="molecule type" value="Genomic_DNA"/>
</dbReference>
<feature type="region of interest" description="Disordered" evidence="2">
    <location>
        <begin position="19"/>
        <end position="155"/>
    </location>
</feature>
<sequence>MAAPPPPPPPVRCTMSLYADLLGGGNPEPEKPAPVAAKPEAPKNPAMRFQPIIRRPQQVKAKAKPKTGDLPIAASAIPSTTSTTTAAPTSTTTAPPTAAQPPARTTLADWTADGDGDEDYYDDGGAGTGQKWHQRGGRKRKKKRMEEKQQRLAARDAYVDWDELYDPARPTNLDAYMHSDERVEAARAWKAVLYAHRRDRHQKEDEDDSSDNDDDDGGRGRPPLNNMFAPPPPAAFAPPTSYDLPLASASAPEDEEPPTQPRPDGLVVSKPPIRFAPAADTQDHDMEEDKADDDRYDPTLSGTDERRANRPGQAGFAARLMAKYGWTRGSGLGADESGIVNPLRHKKVGGGGGPAIGRIVGGDGGSRRKEQAPGMADASESASRVIVLRNMVTGLPDLADEVADGQLVQDIGEECGEQYGRIERVYIDVPGELVFIQFTEAVSALRAVSALNGRIFNGNAIVPSFYDADKFDDGIYE</sequence>
<evidence type="ECO:0000313" key="5">
    <source>
        <dbReference type="EMBL" id="CAK7209408.1"/>
    </source>
</evidence>
<evidence type="ECO:0000256" key="1">
    <source>
        <dbReference type="PROSITE-ProRule" id="PRU00176"/>
    </source>
</evidence>
<dbReference type="PROSITE" id="PS50174">
    <property type="entry name" value="G_PATCH"/>
    <property type="match status" value="1"/>
</dbReference>
<keyword evidence="1" id="KW-0694">RNA-binding</keyword>
<feature type="domain" description="RRM" evidence="3">
    <location>
        <begin position="388"/>
        <end position="468"/>
    </location>
</feature>
<feature type="compositionally biased region" description="Acidic residues" evidence="2">
    <location>
        <begin position="205"/>
        <end position="216"/>
    </location>
</feature>
<dbReference type="InterPro" id="IPR012677">
    <property type="entry name" value="Nucleotide-bd_a/b_plait_sf"/>
</dbReference>
<name>A0ABP0AQB5_9PEZI</name>
<dbReference type="SUPFAM" id="SSF54928">
    <property type="entry name" value="RNA-binding domain, RBD"/>
    <property type="match status" value="1"/>
</dbReference>
<feature type="domain" description="G-patch" evidence="4">
    <location>
        <begin position="313"/>
        <end position="344"/>
    </location>
</feature>
<feature type="compositionally biased region" description="Basic residues" evidence="2">
    <location>
        <begin position="132"/>
        <end position="143"/>
    </location>
</feature>
<keyword evidence="6" id="KW-1185">Reference proteome</keyword>
<accession>A0ABP0AQB5</accession>
<feature type="compositionally biased region" description="Basic and acidic residues" evidence="2">
    <location>
        <begin position="144"/>
        <end position="155"/>
    </location>
</feature>
<dbReference type="InterPro" id="IPR000504">
    <property type="entry name" value="RRM_dom"/>
</dbReference>
<dbReference type="Pfam" id="PF01585">
    <property type="entry name" value="G-patch"/>
    <property type="match status" value="1"/>
</dbReference>
<feature type="compositionally biased region" description="Gly residues" evidence="2">
    <location>
        <begin position="349"/>
        <end position="364"/>
    </location>
</feature>
<dbReference type="InterPro" id="IPR000467">
    <property type="entry name" value="G_patch_dom"/>
</dbReference>
<evidence type="ECO:0000259" key="3">
    <source>
        <dbReference type="PROSITE" id="PS50102"/>
    </source>
</evidence>
<feature type="compositionally biased region" description="Basic and acidic residues" evidence="2">
    <location>
        <begin position="292"/>
        <end position="308"/>
    </location>
</feature>
<proteinExistence type="predicted"/>
<feature type="region of interest" description="Disordered" evidence="2">
    <location>
        <begin position="344"/>
        <end position="376"/>
    </location>
</feature>
<evidence type="ECO:0000259" key="4">
    <source>
        <dbReference type="PROSITE" id="PS50174"/>
    </source>
</evidence>
<gene>
    <name evidence="5" type="ORF">SEUCBS140593_000487</name>
</gene>
<evidence type="ECO:0008006" key="7">
    <source>
        <dbReference type="Google" id="ProtNLM"/>
    </source>
</evidence>
<evidence type="ECO:0000313" key="6">
    <source>
        <dbReference type="Proteomes" id="UP001642482"/>
    </source>
</evidence>